<evidence type="ECO:0000256" key="1">
    <source>
        <dbReference type="SAM" id="MobiDB-lite"/>
    </source>
</evidence>
<dbReference type="AlphaFoldDB" id="A0AAV9SPZ2"/>
<feature type="region of interest" description="Disordered" evidence="1">
    <location>
        <begin position="34"/>
        <end position="155"/>
    </location>
</feature>
<gene>
    <name evidence="2" type="ORF">CRENBAI_014851</name>
</gene>
<proteinExistence type="predicted"/>
<protein>
    <submittedName>
        <fullName evidence="2">Uncharacterized protein</fullName>
    </submittedName>
</protein>
<evidence type="ECO:0000313" key="2">
    <source>
        <dbReference type="EMBL" id="KAK5623405.1"/>
    </source>
</evidence>
<feature type="compositionally biased region" description="Polar residues" evidence="1">
    <location>
        <begin position="80"/>
        <end position="93"/>
    </location>
</feature>
<feature type="compositionally biased region" description="Polar residues" evidence="1">
    <location>
        <begin position="104"/>
        <end position="126"/>
    </location>
</feature>
<evidence type="ECO:0000313" key="3">
    <source>
        <dbReference type="Proteomes" id="UP001311232"/>
    </source>
</evidence>
<dbReference type="Proteomes" id="UP001311232">
    <property type="component" value="Unassembled WGS sequence"/>
</dbReference>
<keyword evidence="3" id="KW-1185">Reference proteome</keyword>
<comment type="caution">
    <text evidence="2">The sequence shown here is derived from an EMBL/GenBank/DDBJ whole genome shotgun (WGS) entry which is preliminary data.</text>
</comment>
<accession>A0AAV9SPZ2</accession>
<reference evidence="2 3" key="1">
    <citation type="submission" date="2021-06" db="EMBL/GenBank/DDBJ databases">
        <authorList>
            <person name="Palmer J.M."/>
        </authorList>
    </citation>
    <scope>NUCLEOTIDE SEQUENCE [LARGE SCALE GENOMIC DNA]</scope>
    <source>
        <strain evidence="2 3">MEX-2019</strain>
        <tissue evidence="2">Muscle</tissue>
    </source>
</reference>
<organism evidence="2 3">
    <name type="scientific">Crenichthys baileyi</name>
    <name type="common">White River springfish</name>
    <dbReference type="NCBI Taxonomy" id="28760"/>
    <lineage>
        <taxon>Eukaryota</taxon>
        <taxon>Metazoa</taxon>
        <taxon>Chordata</taxon>
        <taxon>Craniata</taxon>
        <taxon>Vertebrata</taxon>
        <taxon>Euteleostomi</taxon>
        <taxon>Actinopterygii</taxon>
        <taxon>Neopterygii</taxon>
        <taxon>Teleostei</taxon>
        <taxon>Neoteleostei</taxon>
        <taxon>Acanthomorphata</taxon>
        <taxon>Ovalentaria</taxon>
        <taxon>Atherinomorphae</taxon>
        <taxon>Cyprinodontiformes</taxon>
        <taxon>Goodeidae</taxon>
        <taxon>Crenichthys</taxon>
    </lineage>
</organism>
<sequence>MGPQRGKTLAALQWRTCTPRPSMCGNVMELAEGGVRGWGAPLPSPPPEVATDLQQKGASLKRPSGQECGNQNMPHKGGPMTSTPSHPRTQGAQPTDRPVPDAGHQTTATTRQAGQYKQHPSLNTEAGHQARPDHKQQPNQKHKLQARIGTSTPPS</sequence>
<name>A0AAV9SPZ2_9TELE</name>
<dbReference type="EMBL" id="JAHHUM010000031">
    <property type="protein sequence ID" value="KAK5623405.1"/>
    <property type="molecule type" value="Genomic_DNA"/>
</dbReference>